<gene>
    <name evidence="4" type="ORF">AURDEDRAFT_117216</name>
</gene>
<dbReference type="PANTHER" id="PTHR31438">
    <property type="entry name" value="LYSINE N-ACYLTRANSFERASE C17G9.06C-RELATED"/>
    <property type="match status" value="1"/>
</dbReference>
<dbReference type="KEGG" id="adl:AURDEDRAFT_117216"/>
<proteinExistence type="inferred from homology"/>
<dbReference type="SUPFAM" id="SSF55729">
    <property type="entry name" value="Acyl-CoA N-acyltransferases (Nat)"/>
    <property type="match status" value="1"/>
</dbReference>
<dbReference type="InterPro" id="IPR019432">
    <property type="entry name" value="Acyltransferase_MbtK/IucB-like"/>
</dbReference>
<dbReference type="Gene3D" id="3.40.630.30">
    <property type="match status" value="1"/>
</dbReference>
<reference evidence="5" key="1">
    <citation type="journal article" date="2012" name="Science">
        <title>The Paleozoic origin of enzymatic lignin decomposition reconstructed from 31 fungal genomes.</title>
        <authorList>
            <person name="Floudas D."/>
            <person name="Binder M."/>
            <person name="Riley R."/>
            <person name="Barry K."/>
            <person name="Blanchette R.A."/>
            <person name="Henrissat B."/>
            <person name="Martinez A.T."/>
            <person name="Otillar R."/>
            <person name="Spatafora J.W."/>
            <person name="Yadav J.S."/>
            <person name="Aerts A."/>
            <person name="Benoit I."/>
            <person name="Boyd A."/>
            <person name="Carlson A."/>
            <person name="Copeland A."/>
            <person name="Coutinho P.M."/>
            <person name="de Vries R.P."/>
            <person name="Ferreira P."/>
            <person name="Findley K."/>
            <person name="Foster B."/>
            <person name="Gaskell J."/>
            <person name="Glotzer D."/>
            <person name="Gorecki P."/>
            <person name="Heitman J."/>
            <person name="Hesse C."/>
            <person name="Hori C."/>
            <person name="Igarashi K."/>
            <person name="Jurgens J.A."/>
            <person name="Kallen N."/>
            <person name="Kersten P."/>
            <person name="Kohler A."/>
            <person name="Kuees U."/>
            <person name="Kumar T.K.A."/>
            <person name="Kuo A."/>
            <person name="LaButti K."/>
            <person name="Larrondo L.F."/>
            <person name="Lindquist E."/>
            <person name="Ling A."/>
            <person name="Lombard V."/>
            <person name="Lucas S."/>
            <person name="Lundell T."/>
            <person name="Martin R."/>
            <person name="McLaughlin D.J."/>
            <person name="Morgenstern I."/>
            <person name="Morin E."/>
            <person name="Murat C."/>
            <person name="Nagy L.G."/>
            <person name="Nolan M."/>
            <person name="Ohm R.A."/>
            <person name="Patyshakuliyeva A."/>
            <person name="Rokas A."/>
            <person name="Ruiz-Duenas F.J."/>
            <person name="Sabat G."/>
            <person name="Salamov A."/>
            <person name="Samejima M."/>
            <person name="Schmutz J."/>
            <person name="Slot J.C."/>
            <person name="St John F."/>
            <person name="Stenlid J."/>
            <person name="Sun H."/>
            <person name="Sun S."/>
            <person name="Syed K."/>
            <person name="Tsang A."/>
            <person name="Wiebenga A."/>
            <person name="Young D."/>
            <person name="Pisabarro A."/>
            <person name="Eastwood D.C."/>
            <person name="Martin F."/>
            <person name="Cullen D."/>
            <person name="Grigoriev I.V."/>
            <person name="Hibbett D.S."/>
        </authorList>
    </citation>
    <scope>NUCLEOTIDE SEQUENCE [LARGE SCALE GENOMIC DNA]</scope>
    <source>
        <strain evidence="5">TFB10046</strain>
    </source>
</reference>
<feature type="compositionally biased region" description="Low complexity" evidence="2">
    <location>
        <begin position="400"/>
        <end position="413"/>
    </location>
</feature>
<feature type="region of interest" description="Disordered" evidence="2">
    <location>
        <begin position="1"/>
        <end position="25"/>
    </location>
</feature>
<evidence type="ECO:0000256" key="2">
    <source>
        <dbReference type="SAM" id="MobiDB-lite"/>
    </source>
</evidence>
<comment type="similarity">
    <text evidence="1">Belongs to the lysine N-acyltransferase MbtK family.</text>
</comment>
<dbReference type="Pfam" id="PF13523">
    <property type="entry name" value="Acetyltransf_8"/>
    <property type="match status" value="1"/>
</dbReference>
<dbReference type="OrthoDB" id="4250781at2759"/>
<dbReference type="GO" id="GO:0019290">
    <property type="term" value="P:siderophore biosynthetic process"/>
    <property type="evidence" value="ECO:0007669"/>
    <property type="project" value="InterPro"/>
</dbReference>
<dbReference type="PANTHER" id="PTHR31438:SF1">
    <property type="entry name" value="LYSINE N-ACYLTRANSFERASE C17G9.06C-RELATED"/>
    <property type="match status" value="1"/>
</dbReference>
<organism evidence="4 5">
    <name type="scientific">Auricularia subglabra (strain TFB-10046 / SS5)</name>
    <name type="common">White-rot fungus</name>
    <name type="synonym">Auricularia delicata (strain TFB10046)</name>
    <dbReference type="NCBI Taxonomy" id="717982"/>
    <lineage>
        <taxon>Eukaryota</taxon>
        <taxon>Fungi</taxon>
        <taxon>Dikarya</taxon>
        <taxon>Basidiomycota</taxon>
        <taxon>Agaricomycotina</taxon>
        <taxon>Agaricomycetes</taxon>
        <taxon>Auriculariales</taxon>
        <taxon>Auriculariaceae</taxon>
        <taxon>Auricularia</taxon>
    </lineage>
</organism>
<dbReference type="InParanoid" id="J0WTS5"/>
<dbReference type="AlphaFoldDB" id="J0WTS5"/>
<feature type="region of interest" description="Disordered" evidence="2">
    <location>
        <begin position="353"/>
        <end position="428"/>
    </location>
</feature>
<dbReference type="EMBL" id="JH687874">
    <property type="protein sequence ID" value="EJD35975.1"/>
    <property type="molecule type" value="Genomic_DNA"/>
</dbReference>
<keyword evidence="5" id="KW-1185">Reference proteome</keyword>
<name>J0WTS5_AURST</name>
<evidence type="ECO:0000256" key="1">
    <source>
        <dbReference type="ARBA" id="ARBA00009893"/>
    </source>
</evidence>
<dbReference type="GO" id="GO:0016410">
    <property type="term" value="F:N-acyltransferase activity"/>
    <property type="evidence" value="ECO:0007669"/>
    <property type="project" value="TreeGrafter"/>
</dbReference>
<dbReference type="Proteomes" id="UP000006514">
    <property type="component" value="Unassembled WGS sequence"/>
</dbReference>
<protein>
    <recommendedName>
        <fullName evidence="3">Acyltransferase MbtK/IucB-like conserved domain-containing protein</fullName>
    </recommendedName>
</protein>
<evidence type="ECO:0000259" key="3">
    <source>
        <dbReference type="SMART" id="SM01006"/>
    </source>
</evidence>
<dbReference type="OMA" id="GQIWNVI"/>
<dbReference type="eggNOG" id="ENOG502RZMI">
    <property type="taxonomic scope" value="Eukaryota"/>
</dbReference>
<feature type="domain" description="Acyltransferase MbtK/IucB-like conserved" evidence="3">
    <location>
        <begin position="163"/>
        <end position="212"/>
    </location>
</feature>
<dbReference type="InterPro" id="IPR016181">
    <property type="entry name" value="Acyl_CoA_acyltransferase"/>
</dbReference>
<feature type="compositionally biased region" description="Basic and acidic residues" evidence="2">
    <location>
        <begin position="414"/>
        <end position="428"/>
    </location>
</feature>
<accession>J0WTS5</accession>
<evidence type="ECO:0000313" key="4">
    <source>
        <dbReference type="EMBL" id="EJD35975.1"/>
    </source>
</evidence>
<evidence type="ECO:0000313" key="5">
    <source>
        <dbReference type="Proteomes" id="UP000006514"/>
    </source>
</evidence>
<dbReference type="SMART" id="SM01006">
    <property type="entry name" value="AlcB"/>
    <property type="match status" value="1"/>
</dbReference>
<sequence length="428" mass="45282">MSLTLVPPSSPRPDDDNTPPGRASRAPLYALADSADADPLALLAALFDTADTTAPEWARVRLPGPGLSGLREKLLALGVGVPSFAPRADADADAGELLLLREAFWQLPQGPWLRVPPTSGLPRAHTYAAGKGRVPLRPAKPEPGTLLYARAIPHLGGEVFTVRVLDAGSAPDVAIFSAWQNSPRVAAAWRQTGTLEEHRAYLEASQNDPHVVPVLGSFGGEDALYAELYWAAEDSVGAHVPHLDVFDRGIHLLVGSEKHRGPHRVAAWAPSLAHALFLWDARTQRIVMEPRATNAKIARCMARGAGFVHTRTFDFPHKRAALLELTRERFFALAPFGFDGELPAAEPEPVATGVLAEPDDAPPTADGVAEQSGTAEGVNSGDANDGIPPTEVSNTVGEDVAPSTPAVAAPTEAESPRASEHAADESSK</sequence>